<dbReference type="EMBL" id="BTGU01000067">
    <property type="protein sequence ID" value="GMN57010.1"/>
    <property type="molecule type" value="Genomic_DNA"/>
</dbReference>
<comment type="caution">
    <text evidence="2">The sequence shown here is derived from an EMBL/GenBank/DDBJ whole genome shotgun (WGS) entry which is preliminary data.</text>
</comment>
<evidence type="ECO:0000313" key="3">
    <source>
        <dbReference type="Proteomes" id="UP001187192"/>
    </source>
</evidence>
<accession>A0AA88DG30</accession>
<feature type="compositionally biased region" description="Gly residues" evidence="1">
    <location>
        <begin position="7"/>
        <end position="23"/>
    </location>
</feature>
<protein>
    <submittedName>
        <fullName evidence="2">Uncharacterized protein</fullName>
    </submittedName>
</protein>
<organism evidence="2 3">
    <name type="scientific">Ficus carica</name>
    <name type="common">Common fig</name>
    <dbReference type="NCBI Taxonomy" id="3494"/>
    <lineage>
        <taxon>Eukaryota</taxon>
        <taxon>Viridiplantae</taxon>
        <taxon>Streptophyta</taxon>
        <taxon>Embryophyta</taxon>
        <taxon>Tracheophyta</taxon>
        <taxon>Spermatophyta</taxon>
        <taxon>Magnoliopsida</taxon>
        <taxon>eudicotyledons</taxon>
        <taxon>Gunneridae</taxon>
        <taxon>Pentapetalae</taxon>
        <taxon>rosids</taxon>
        <taxon>fabids</taxon>
        <taxon>Rosales</taxon>
        <taxon>Moraceae</taxon>
        <taxon>Ficeae</taxon>
        <taxon>Ficus</taxon>
    </lineage>
</organism>
<sequence>MGEPICGQGGRKGSTSVGGGGGEARSPVAVASIAPRIDGGSHRNLVTLHLVTCKKKAPRNDGDTNEVSATCTPMLKSVMVLVSKRRGRALARKNYPNLNRWVDPLFIDVPRGLRCSGDPIGLDSEYSRQCRRKWAPCQSEQATDINDGTGAVTGGVSSVRRRIVSVVPGHCCQPVRGGVTQTVRAPPSGWCSSVVWLSSVRVNGIGPGRTRPGYTTGSTNVVDTWWLNEVPGEEYRPSWI</sequence>
<keyword evidence="3" id="KW-1185">Reference proteome</keyword>
<proteinExistence type="predicted"/>
<dbReference type="Proteomes" id="UP001187192">
    <property type="component" value="Unassembled WGS sequence"/>
</dbReference>
<gene>
    <name evidence="2" type="ORF">TIFTF001_026122</name>
</gene>
<evidence type="ECO:0000313" key="2">
    <source>
        <dbReference type="EMBL" id="GMN57010.1"/>
    </source>
</evidence>
<dbReference type="AlphaFoldDB" id="A0AA88DG30"/>
<feature type="region of interest" description="Disordered" evidence="1">
    <location>
        <begin position="1"/>
        <end position="25"/>
    </location>
</feature>
<name>A0AA88DG30_FICCA</name>
<reference evidence="2" key="1">
    <citation type="submission" date="2023-07" db="EMBL/GenBank/DDBJ databases">
        <title>draft genome sequence of fig (Ficus carica).</title>
        <authorList>
            <person name="Takahashi T."/>
            <person name="Nishimura K."/>
        </authorList>
    </citation>
    <scope>NUCLEOTIDE SEQUENCE</scope>
</reference>
<evidence type="ECO:0000256" key="1">
    <source>
        <dbReference type="SAM" id="MobiDB-lite"/>
    </source>
</evidence>